<name>A0AAV1RE05_9ROSI</name>
<keyword evidence="2" id="KW-1185">Reference proteome</keyword>
<reference evidence="1 2" key="1">
    <citation type="submission" date="2024-01" db="EMBL/GenBank/DDBJ databases">
        <authorList>
            <person name="Waweru B."/>
        </authorList>
    </citation>
    <scope>NUCLEOTIDE SEQUENCE [LARGE SCALE GENOMIC DNA]</scope>
</reference>
<dbReference type="Proteomes" id="UP001314170">
    <property type="component" value="Unassembled WGS sequence"/>
</dbReference>
<dbReference type="AlphaFoldDB" id="A0AAV1RE05"/>
<evidence type="ECO:0000313" key="1">
    <source>
        <dbReference type="EMBL" id="CAK7331210.1"/>
    </source>
</evidence>
<protein>
    <submittedName>
        <fullName evidence="1">Uncharacterized protein</fullName>
    </submittedName>
</protein>
<organism evidence="1 2">
    <name type="scientific">Dovyalis caffra</name>
    <dbReference type="NCBI Taxonomy" id="77055"/>
    <lineage>
        <taxon>Eukaryota</taxon>
        <taxon>Viridiplantae</taxon>
        <taxon>Streptophyta</taxon>
        <taxon>Embryophyta</taxon>
        <taxon>Tracheophyta</taxon>
        <taxon>Spermatophyta</taxon>
        <taxon>Magnoliopsida</taxon>
        <taxon>eudicotyledons</taxon>
        <taxon>Gunneridae</taxon>
        <taxon>Pentapetalae</taxon>
        <taxon>rosids</taxon>
        <taxon>fabids</taxon>
        <taxon>Malpighiales</taxon>
        <taxon>Salicaceae</taxon>
        <taxon>Flacourtieae</taxon>
        <taxon>Dovyalis</taxon>
    </lineage>
</organism>
<comment type="caution">
    <text evidence="1">The sequence shown here is derived from an EMBL/GenBank/DDBJ whole genome shotgun (WGS) entry which is preliminary data.</text>
</comment>
<evidence type="ECO:0000313" key="2">
    <source>
        <dbReference type="Proteomes" id="UP001314170"/>
    </source>
</evidence>
<sequence>MKKDVVYLGSWDVILSCKIQSKELDFVGILLHEDVRQTGRVVFPISAPWWPTPVLTCPQNAETGD</sequence>
<gene>
    <name evidence="1" type="ORF">DCAF_LOCUS8352</name>
</gene>
<dbReference type="EMBL" id="CAWUPB010000913">
    <property type="protein sequence ID" value="CAK7331210.1"/>
    <property type="molecule type" value="Genomic_DNA"/>
</dbReference>
<accession>A0AAV1RE05</accession>
<proteinExistence type="predicted"/>